<accession>A0ACD3BHL1</accession>
<dbReference type="EMBL" id="ML208259">
    <property type="protein sequence ID" value="TFK77538.1"/>
    <property type="molecule type" value="Genomic_DNA"/>
</dbReference>
<evidence type="ECO:0000313" key="1">
    <source>
        <dbReference type="EMBL" id="TFK77538.1"/>
    </source>
</evidence>
<name>A0ACD3BHL1_9AGAR</name>
<sequence>MYRTRTLFFFSHQSSHLARARWLTGCNFLILVLIHNPTRARRYCRRLSCTSHFLLHCTFATLRLPLFHLLLLIDTRSLPYCSPCLGFLFLVAFVVLRSSTSCLSVTDFEGEQDMRGRRVWSVGLLGWGHFFEESYDFTGPNSLSFLPTVHP</sequence>
<gene>
    <name evidence="1" type="ORF">BDN72DRAFT_48760</name>
</gene>
<evidence type="ECO:0000313" key="2">
    <source>
        <dbReference type="Proteomes" id="UP000308600"/>
    </source>
</evidence>
<dbReference type="Proteomes" id="UP000308600">
    <property type="component" value="Unassembled WGS sequence"/>
</dbReference>
<proteinExistence type="predicted"/>
<organism evidence="1 2">
    <name type="scientific">Pluteus cervinus</name>
    <dbReference type="NCBI Taxonomy" id="181527"/>
    <lineage>
        <taxon>Eukaryota</taxon>
        <taxon>Fungi</taxon>
        <taxon>Dikarya</taxon>
        <taxon>Basidiomycota</taxon>
        <taxon>Agaricomycotina</taxon>
        <taxon>Agaricomycetes</taxon>
        <taxon>Agaricomycetidae</taxon>
        <taxon>Agaricales</taxon>
        <taxon>Pluteineae</taxon>
        <taxon>Pluteaceae</taxon>
        <taxon>Pluteus</taxon>
    </lineage>
</organism>
<keyword evidence="2" id="KW-1185">Reference proteome</keyword>
<reference evidence="1 2" key="1">
    <citation type="journal article" date="2019" name="Nat. Ecol. Evol.">
        <title>Megaphylogeny resolves global patterns of mushroom evolution.</title>
        <authorList>
            <person name="Varga T."/>
            <person name="Krizsan K."/>
            <person name="Foldi C."/>
            <person name="Dima B."/>
            <person name="Sanchez-Garcia M."/>
            <person name="Sanchez-Ramirez S."/>
            <person name="Szollosi G.J."/>
            <person name="Szarkandi J.G."/>
            <person name="Papp V."/>
            <person name="Albert L."/>
            <person name="Andreopoulos W."/>
            <person name="Angelini C."/>
            <person name="Antonin V."/>
            <person name="Barry K.W."/>
            <person name="Bougher N.L."/>
            <person name="Buchanan P."/>
            <person name="Buyck B."/>
            <person name="Bense V."/>
            <person name="Catcheside P."/>
            <person name="Chovatia M."/>
            <person name="Cooper J."/>
            <person name="Damon W."/>
            <person name="Desjardin D."/>
            <person name="Finy P."/>
            <person name="Geml J."/>
            <person name="Haridas S."/>
            <person name="Hughes K."/>
            <person name="Justo A."/>
            <person name="Karasinski D."/>
            <person name="Kautmanova I."/>
            <person name="Kiss B."/>
            <person name="Kocsube S."/>
            <person name="Kotiranta H."/>
            <person name="LaButti K.M."/>
            <person name="Lechner B.E."/>
            <person name="Liimatainen K."/>
            <person name="Lipzen A."/>
            <person name="Lukacs Z."/>
            <person name="Mihaltcheva S."/>
            <person name="Morgado L.N."/>
            <person name="Niskanen T."/>
            <person name="Noordeloos M.E."/>
            <person name="Ohm R.A."/>
            <person name="Ortiz-Santana B."/>
            <person name="Ovrebo C."/>
            <person name="Racz N."/>
            <person name="Riley R."/>
            <person name="Savchenko A."/>
            <person name="Shiryaev A."/>
            <person name="Soop K."/>
            <person name="Spirin V."/>
            <person name="Szebenyi C."/>
            <person name="Tomsovsky M."/>
            <person name="Tulloss R.E."/>
            <person name="Uehling J."/>
            <person name="Grigoriev I.V."/>
            <person name="Vagvolgyi C."/>
            <person name="Papp T."/>
            <person name="Martin F.M."/>
            <person name="Miettinen O."/>
            <person name="Hibbett D.S."/>
            <person name="Nagy L.G."/>
        </authorList>
    </citation>
    <scope>NUCLEOTIDE SEQUENCE [LARGE SCALE GENOMIC DNA]</scope>
    <source>
        <strain evidence="1 2">NL-1719</strain>
    </source>
</reference>
<protein>
    <submittedName>
        <fullName evidence="1">Uncharacterized protein</fullName>
    </submittedName>
</protein>